<dbReference type="SUPFAM" id="SSF52266">
    <property type="entry name" value="SGNH hydrolase"/>
    <property type="match status" value="1"/>
</dbReference>
<dbReference type="STRING" id="1499967.U27_05356"/>
<feature type="domain" description="SGNH hydrolase-type esterase" evidence="1">
    <location>
        <begin position="61"/>
        <end position="229"/>
    </location>
</feature>
<evidence type="ECO:0000313" key="3">
    <source>
        <dbReference type="Proteomes" id="UP000030661"/>
    </source>
</evidence>
<dbReference type="HOGENOM" id="CLU_094862_0_0_0"/>
<dbReference type="Pfam" id="PF13472">
    <property type="entry name" value="Lipase_GDSL_2"/>
    <property type="match status" value="1"/>
</dbReference>
<gene>
    <name evidence="2" type="ORF">U27_05356</name>
</gene>
<evidence type="ECO:0000313" key="2">
    <source>
        <dbReference type="EMBL" id="GAK58382.1"/>
    </source>
</evidence>
<evidence type="ECO:0000259" key="1">
    <source>
        <dbReference type="Pfam" id="PF13472"/>
    </source>
</evidence>
<dbReference type="EMBL" id="DF820467">
    <property type="protein sequence ID" value="GAK58382.1"/>
    <property type="molecule type" value="Genomic_DNA"/>
</dbReference>
<dbReference type="PANTHER" id="PTHR30383:SF5">
    <property type="entry name" value="SGNH HYDROLASE-TYPE ESTERASE DOMAIN-CONTAINING PROTEIN"/>
    <property type="match status" value="1"/>
</dbReference>
<organism evidence="2">
    <name type="scientific">Vecturithrix granuli</name>
    <dbReference type="NCBI Taxonomy" id="1499967"/>
    <lineage>
        <taxon>Bacteria</taxon>
        <taxon>Candidatus Moduliflexota</taxon>
        <taxon>Candidatus Vecturitrichia</taxon>
        <taxon>Candidatus Vecturitrichales</taxon>
        <taxon>Candidatus Vecturitrichaceae</taxon>
        <taxon>Candidatus Vecturithrix</taxon>
    </lineage>
</organism>
<dbReference type="InterPro" id="IPR036514">
    <property type="entry name" value="SGNH_hydro_sf"/>
</dbReference>
<dbReference type="eggNOG" id="COG2755">
    <property type="taxonomic scope" value="Bacteria"/>
</dbReference>
<dbReference type="GO" id="GO:0004622">
    <property type="term" value="F:phosphatidylcholine lysophospholipase activity"/>
    <property type="evidence" value="ECO:0007669"/>
    <property type="project" value="TreeGrafter"/>
</dbReference>
<protein>
    <submittedName>
        <fullName evidence="2">Lipolytic enzyme, G-D-S-L</fullName>
    </submittedName>
</protein>
<dbReference type="CDD" id="cd00229">
    <property type="entry name" value="SGNH_hydrolase"/>
    <property type="match status" value="1"/>
</dbReference>
<sequence>MRLQRNMLLMLVLALLCGGMFTGCFDERHSLTDPTVSEEDPFDEADSIYLKGAGNAVRIVAVGDSITCGYGSNVGGYPTLLRKMLRRAGYNVIVENQGVPGEKTPWTYQRFPSAISGADIVLLMIGVNDIVNPSRCPDSRCRTSYHIGLMLDIALRSGVTPLVSTVTPAKSRSSYVKYNPEIKELNSKISREASKRGVILVDNYRTIYANGGDSLFVDRLHFNDRGYKAIASAWYKALTRNKVIR</sequence>
<reference evidence="2" key="1">
    <citation type="journal article" date="2015" name="PeerJ">
        <title>First genomic representation of candidate bacterial phylum KSB3 points to enhanced environmental sensing as a trigger of wastewater bulking.</title>
        <authorList>
            <person name="Sekiguchi Y."/>
            <person name="Ohashi A."/>
            <person name="Parks D.H."/>
            <person name="Yamauchi T."/>
            <person name="Tyson G.W."/>
            <person name="Hugenholtz P."/>
        </authorList>
    </citation>
    <scope>NUCLEOTIDE SEQUENCE [LARGE SCALE GENOMIC DNA]</scope>
</reference>
<dbReference type="InterPro" id="IPR051532">
    <property type="entry name" value="Ester_Hydrolysis_Enzymes"/>
</dbReference>
<proteinExistence type="predicted"/>
<dbReference type="Proteomes" id="UP000030661">
    <property type="component" value="Unassembled WGS sequence"/>
</dbReference>
<dbReference type="PROSITE" id="PS51257">
    <property type="entry name" value="PROKAR_LIPOPROTEIN"/>
    <property type="match status" value="1"/>
</dbReference>
<keyword evidence="3" id="KW-1185">Reference proteome</keyword>
<dbReference type="InterPro" id="IPR013830">
    <property type="entry name" value="SGNH_hydro"/>
</dbReference>
<dbReference type="AlphaFoldDB" id="A0A081C1C7"/>
<name>A0A081C1C7_VECG1</name>
<dbReference type="PANTHER" id="PTHR30383">
    <property type="entry name" value="THIOESTERASE 1/PROTEASE 1/LYSOPHOSPHOLIPASE L1"/>
    <property type="match status" value="1"/>
</dbReference>
<dbReference type="Gene3D" id="3.40.50.1110">
    <property type="entry name" value="SGNH hydrolase"/>
    <property type="match status" value="1"/>
</dbReference>
<accession>A0A081C1C7</accession>